<proteinExistence type="predicted"/>
<dbReference type="AlphaFoldDB" id="A0AA40C9V7"/>
<keyword evidence="1" id="KW-1133">Transmembrane helix</keyword>
<dbReference type="Proteomes" id="UP001174934">
    <property type="component" value="Unassembled WGS sequence"/>
</dbReference>
<feature type="transmembrane region" description="Helical" evidence="1">
    <location>
        <begin position="12"/>
        <end position="30"/>
    </location>
</feature>
<feature type="transmembrane region" description="Helical" evidence="1">
    <location>
        <begin position="125"/>
        <end position="149"/>
    </location>
</feature>
<evidence type="ECO:0000313" key="2">
    <source>
        <dbReference type="EMBL" id="KAK0629573.1"/>
    </source>
</evidence>
<gene>
    <name evidence="2" type="ORF">B0T17DRAFT_190821</name>
</gene>
<evidence type="ECO:0000256" key="1">
    <source>
        <dbReference type="SAM" id="Phobius"/>
    </source>
</evidence>
<evidence type="ECO:0000313" key="3">
    <source>
        <dbReference type="Proteomes" id="UP001174934"/>
    </source>
</evidence>
<name>A0AA40C9V7_9PEZI</name>
<dbReference type="GO" id="GO:0016020">
    <property type="term" value="C:membrane"/>
    <property type="evidence" value="ECO:0007669"/>
    <property type="project" value="InterPro"/>
</dbReference>
<dbReference type="EMBL" id="JAULSR010000002">
    <property type="protein sequence ID" value="KAK0629573.1"/>
    <property type="molecule type" value="Genomic_DNA"/>
</dbReference>
<keyword evidence="1" id="KW-0472">Membrane</keyword>
<feature type="transmembrane region" description="Helical" evidence="1">
    <location>
        <begin position="169"/>
        <end position="190"/>
    </location>
</feature>
<accession>A0AA40C9V7</accession>
<sequence length="273" mass="29567">MGLRVRDLSGENLAFYIALPVLLIITLWAIESLTLAGCTATTPGLPGIFVVSLHSSDTASDTWVRMGYFGLCANDDEITECVPTGLSTYTNDKAVKYAMERLFRDSDNEIATDLVSTALHLQTTLFSGFLLLASCMIFSPGLFVVWLHWRYDRGTDDHKLKTAGQWRKYLSYGFLSVPSVLTFSAALSTLEATRVLKQASLEENSPILIDDSTTIVGLQFAACALTCLFGINVLWITRKTRDIGAGSNTAYGPGGGAGFVPGSGPGYDAKYDE</sequence>
<keyword evidence="3" id="KW-1185">Reference proteome</keyword>
<dbReference type="Pfam" id="PF12351">
    <property type="entry name" value="Fig1"/>
    <property type="match status" value="1"/>
</dbReference>
<protein>
    <submittedName>
        <fullName evidence="2">Uncharacterized protein</fullName>
    </submittedName>
</protein>
<comment type="caution">
    <text evidence="2">The sequence shown here is derived from an EMBL/GenBank/DDBJ whole genome shotgun (WGS) entry which is preliminary data.</text>
</comment>
<reference evidence="2" key="1">
    <citation type="submission" date="2023-06" db="EMBL/GenBank/DDBJ databases">
        <title>Genome-scale phylogeny and comparative genomics of the fungal order Sordariales.</title>
        <authorList>
            <consortium name="Lawrence Berkeley National Laboratory"/>
            <person name="Hensen N."/>
            <person name="Bonometti L."/>
            <person name="Westerberg I."/>
            <person name="Brannstrom I.O."/>
            <person name="Guillou S."/>
            <person name="Cros-Aarteil S."/>
            <person name="Calhoun S."/>
            <person name="Haridas S."/>
            <person name="Kuo A."/>
            <person name="Mondo S."/>
            <person name="Pangilinan J."/>
            <person name="Riley R."/>
            <person name="LaButti K."/>
            <person name="Andreopoulos B."/>
            <person name="Lipzen A."/>
            <person name="Chen C."/>
            <person name="Yanf M."/>
            <person name="Daum C."/>
            <person name="Ng V."/>
            <person name="Clum A."/>
            <person name="Steindorff A."/>
            <person name="Ohm R."/>
            <person name="Martin F."/>
            <person name="Silar P."/>
            <person name="Natvig D."/>
            <person name="Lalanne C."/>
            <person name="Gautier V."/>
            <person name="Ament-velasquez S.L."/>
            <person name="Kruys A."/>
            <person name="Hutchinson M.I."/>
            <person name="Powell A.J."/>
            <person name="Barry K."/>
            <person name="Miller A.N."/>
            <person name="Grigoriev I.V."/>
            <person name="Debuchy R."/>
            <person name="Gladieux P."/>
            <person name="Thoren M.H."/>
            <person name="Johannesson H."/>
        </authorList>
    </citation>
    <scope>NUCLEOTIDE SEQUENCE</scope>
    <source>
        <strain evidence="2">SMH3391-2</strain>
    </source>
</reference>
<organism evidence="2 3">
    <name type="scientific">Bombardia bombarda</name>
    <dbReference type="NCBI Taxonomy" id="252184"/>
    <lineage>
        <taxon>Eukaryota</taxon>
        <taxon>Fungi</taxon>
        <taxon>Dikarya</taxon>
        <taxon>Ascomycota</taxon>
        <taxon>Pezizomycotina</taxon>
        <taxon>Sordariomycetes</taxon>
        <taxon>Sordariomycetidae</taxon>
        <taxon>Sordariales</taxon>
        <taxon>Lasiosphaeriaceae</taxon>
        <taxon>Bombardia</taxon>
    </lineage>
</organism>
<dbReference type="InterPro" id="IPR033481">
    <property type="entry name" value="Dni1/Fig1"/>
</dbReference>
<feature type="transmembrane region" description="Helical" evidence="1">
    <location>
        <begin position="215"/>
        <end position="235"/>
    </location>
</feature>
<keyword evidence="1" id="KW-0812">Transmembrane</keyword>